<dbReference type="Proteomes" id="UP000198885">
    <property type="component" value="Unassembled WGS sequence"/>
</dbReference>
<evidence type="ECO:0008006" key="4">
    <source>
        <dbReference type="Google" id="ProtNLM"/>
    </source>
</evidence>
<feature type="signal peptide" evidence="1">
    <location>
        <begin position="1"/>
        <end position="31"/>
    </location>
</feature>
<proteinExistence type="predicted"/>
<evidence type="ECO:0000313" key="3">
    <source>
        <dbReference type="Proteomes" id="UP000198885"/>
    </source>
</evidence>
<dbReference type="EMBL" id="FOGU01000011">
    <property type="protein sequence ID" value="SES34459.1"/>
    <property type="molecule type" value="Genomic_DNA"/>
</dbReference>
<dbReference type="STRING" id="641238.SAMN04490244_11183"/>
<evidence type="ECO:0000256" key="1">
    <source>
        <dbReference type="SAM" id="SignalP"/>
    </source>
</evidence>
<gene>
    <name evidence="2" type="ORF">SAMN04490244_11183</name>
</gene>
<name>A0A1H9WL14_9RHOB</name>
<accession>A0A1H9WL14</accession>
<dbReference type="OrthoDB" id="7856340at2"/>
<protein>
    <recommendedName>
        <fullName evidence="4">ABC-type transport auxiliary lipoprotein component domain-containing protein</fullName>
    </recommendedName>
</protein>
<keyword evidence="3" id="KW-1185">Reference proteome</keyword>
<evidence type="ECO:0000313" key="2">
    <source>
        <dbReference type="EMBL" id="SES34459.1"/>
    </source>
</evidence>
<feature type="chain" id="PRO_5011565807" description="ABC-type transport auxiliary lipoprotein component domain-containing protein" evidence="1">
    <location>
        <begin position="32"/>
        <end position="195"/>
    </location>
</feature>
<keyword evidence="1" id="KW-0732">Signal</keyword>
<reference evidence="2 3" key="1">
    <citation type="submission" date="2016-10" db="EMBL/GenBank/DDBJ databases">
        <authorList>
            <person name="de Groot N.N."/>
        </authorList>
    </citation>
    <scope>NUCLEOTIDE SEQUENCE [LARGE SCALE GENOMIC DNA]</scope>
    <source>
        <strain evidence="2 3">DSM 23042</strain>
    </source>
</reference>
<dbReference type="RefSeq" id="WP_092695703.1">
    <property type="nucleotide sequence ID" value="NZ_FOGU01000011.1"/>
</dbReference>
<sequence>MRHRSRTWFQRPSRMLLALLAPLMVSGCAEIVSEMASPAMMAANDPMRLTRTLAEEENAGDPMTVRIVDGQRRIHRLLPNDTIVPGDNTLTYMNVTNWGFGTPVSRILGSLQSLPTPFEFVTERDFRVRQDASGRFYYAVQRPNERTTCAFALREVDFVGLEVSSGFSTTSKVLRNCVTGSLEEALAPMISDRSI</sequence>
<dbReference type="PROSITE" id="PS51257">
    <property type="entry name" value="PROKAR_LIPOPROTEIN"/>
    <property type="match status" value="1"/>
</dbReference>
<organism evidence="2 3">
    <name type="scientific">Tranquillimonas rosea</name>
    <dbReference type="NCBI Taxonomy" id="641238"/>
    <lineage>
        <taxon>Bacteria</taxon>
        <taxon>Pseudomonadati</taxon>
        <taxon>Pseudomonadota</taxon>
        <taxon>Alphaproteobacteria</taxon>
        <taxon>Rhodobacterales</taxon>
        <taxon>Roseobacteraceae</taxon>
        <taxon>Tranquillimonas</taxon>
    </lineage>
</organism>
<dbReference type="AlphaFoldDB" id="A0A1H9WL14"/>